<evidence type="ECO:0000313" key="1">
    <source>
        <dbReference type="EMBL" id="GAA5015211.1"/>
    </source>
</evidence>
<accession>A0ABP9J064</accession>
<dbReference type="Proteomes" id="UP001501759">
    <property type="component" value="Unassembled WGS sequence"/>
</dbReference>
<dbReference type="EMBL" id="BAABKB010000013">
    <property type="protein sequence ID" value="GAA5015211.1"/>
    <property type="molecule type" value="Genomic_DNA"/>
</dbReference>
<comment type="caution">
    <text evidence="1">The sequence shown here is derived from an EMBL/GenBank/DDBJ whole genome shotgun (WGS) entry which is preliminary data.</text>
</comment>
<sequence length="275" mass="28950">MSTASGEPSAQDPGALLLCRAHPASVGPAARLLHERMLLAGAGPEWSVLVPEGGPWRHGAEPVDRVLTGWAAALAVGTPWPVLALWWDADRSGCTLASGFRRPVGYEWLADGTPVGEDEAMRTFAARLGLDPVLDVQDLEHLTKPDPGADGHARVRALLAVLARTGMVVPAGLGPGVPVDRLREVARVLPGAEQTEWDRRSAAVRAEPGTAEDGVLGPWLRGTRARVLASAEVGAGLPLTVWGVRRRSAGWIAAGALLTLHGALGLAYDRLRAFD</sequence>
<reference evidence="2" key="1">
    <citation type="journal article" date="2019" name="Int. J. Syst. Evol. Microbiol.">
        <title>The Global Catalogue of Microorganisms (GCM) 10K type strain sequencing project: providing services to taxonomists for standard genome sequencing and annotation.</title>
        <authorList>
            <consortium name="The Broad Institute Genomics Platform"/>
            <consortium name="The Broad Institute Genome Sequencing Center for Infectious Disease"/>
            <person name="Wu L."/>
            <person name="Ma J."/>
        </authorList>
    </citation>
    <scope>NUCLEOTIDE SEQUENCE [LARGE SCALE GENOMIC DNA]</scope>
    <source>
        <strain evidence="2">JCM 18409</strain>
    </source>
</reference>
<keyword evidence="2" id="KW-1185">Reference proteome</keyword>
<protein>
    <submittedName>
        <fullName evidence="1">Uncharacterized protein</fullName>
    </submittedName>
</protein>
<evidence type="ECO:0000313" key="2">
    <source>
        <dbReference type="Proteomes" id="UP001501759"/>
    </source>
</evidence>
<name>A0ABP9J064_9ACTN</name>
<proteinExistence type="predicted"/>
<dbReference type="RefSeq" id="WP_345650513.1">
    <property type="nucleotide sequence ID" value="NZ_BAABKB010000013.1"/>
</dbReference>
<gene>
    <name evidence="1" type="ORF">GCM10023335_39780</name>
</gene>
<organism evidence="1 2">
    <name type="scientific">Streptomyces siamensis</name>
    <dbReference type="NCBI Taxonomy" id="1274986"/>
    <lineage>
        <taxon>Bacteria</taxon>
        <taxon>Bacillati</taxon>
        <taxon>Actinomycetota</taxon>
        <taxon>Actinomycetes</taxon>
        <taxon>Kitasatosporales</taxon>
        <taxon>Streptomycetaceae</taxon>
        <taxon>Streptomyces</taxon>
    </lineage>
</organism>